<evidence type="ECO:0000259" key="3">
    <source>
        <dbReference type="PROSITE" id="PS51184"/>
    </source>
</evidence>
<dbReference type="InterPro" id="IPR003347">
    <property type="entry name" value="JmjC_dom"/>
</dbReference>
<dbReference type="RefSeq" id="XP_018984129.1">
    <property type="nucleotide sequence ID" value="XM_019130857.1"/>
</dbReference>
<evidence type="ECO:0000256" key="1">
    <source>
        <dbReference type="SAM" id="MobiDB-lite"/>
    </source>
</evidence>
<dbReference type="PROSITE" id="PS51184">
    <property type="entry name" value="JMJC"/>
    <property type="match status" value="1"/>
</dbReference>
<protein>
    <recommendedName>
        <fullName evidence="6">JmjC domain-containing protein</fullName>
    </recommendedName>
</protein>
<evidence type="ECO:0000313" key="4">
    <source>
        <dbReference type="EMBL" id="ODQ78801.1"/>
    </source>
</evidence>
<proteinExistence type="predicted"/>
<dbReference type="AlphaFoldDB" id="A0A1E3QM93"/>
<dbReference type="GO" id="GO:0000785">
    <property type="term" value="C:chromatin"/>
    <property type="evidence" value="ECO:0007669"/>
    <property type="project" value="TreeGrafter"/>
</dbReference>
<dbReference type="SMART" id="SM00545">
    <property type="entry name" value="JmjN"/>
    <property type="match status" value="1"/>
</dbReference>
<feature type="domain" description="JmjC" evidence="3">
    <location>
        <begin position="184"/>
        <end position="346"/>
    </location>
</feature>
<dbReference type="STRING" id="984486.A0A1E3QM93"/>
<dbReference type="GeneID" id="30148710"/>
<dbReference type="GO" id="GO:0032454">
    <property type="term" value="F:histone H3K9 demethylase activity"/>
    <property type="evidence" value="ECO:0007669"/>
    <property type="project" value="TreeGrafter"/>
</dbReference>
<dbReference type="Proteomes" id="UP000094336">
    <property type="component" value="Unassembled WGS sequence"/>
</dbReference>
<dbReference type="GO" id="GO:0005634">
    <property type="term" value="C:nucleus"/>
    <property type="evidence" value="ECO:0007669"/>
    <property type="project" value="TreeGrafter"/>
</dbReference>
<keyword evidence="5" id="KW-1185">Reference proteome</keyword>
<name>A0A1E3QM93_9ASCO</name>
<gene>
    <name evidence="4" type="ORF">BABINDRAFT_172091</name>
</gene>
<evidence type="ECO:0008006" key="6">
    <source>
        <dbReference type="Google" id="ProtNLM"/>
    </source>
</evidence>
<evidence type="ECO:0000313" key="5">
    <source>
        <dbReference type="Proteomes" id="UP000094336"/>
    </source>
</evidence>
<evidence type="ECO:0000259" key="2">
    <source>
        <dbReference type="PROSITE" id="PS51183"/>
    </source>
</evidence>
<dbReference type="PANTHER" id="PTHR10694:SF7">
    <property type="entry name" value="[HISTONE H3]-TRIMETHYL-L-LYSINE(9) DEMETHYLASE"/>
    <property type="match status" value="1"/>
</dbReference>
<sequence>MADYSKYLRLPLLDIVPDHYEDGVPVFTPTYAEFKDFYHFQRSINRFGMESGVVKVIPPHEWVESLGYTQELYESVRIRNPIVQQINMVQNGVFAQQNVERQRGYSLAQWKGLSEQANYQPPAERGGTRTGSTTKPPKLSLRDFHIDISQYTPERCLSLEKTYWRTLNYAEPMYGADTLGSVFNPKVSSWNVSNLPNILDLMDEKLPGVNDAYLYAGLWKATFAWHLEDQDLYSINYIHLGAPKQWYAIPQSSRAHFFEIMKDLYPDEYRHCHDFLRHKTFLVAPKYLEAHGVVVNKVVHRQGEFMITYPYGYHCGFNYGYNLAESVNFALDYWFEVAEKTTKCECIDDSVGINVTQLNMKWSWMSWKFPAKKRAKLKYQSQS</sequence>
<dbReference type="PANTHER" id="PTHR10694">
    <property type="entry name" value="LYSINE-SPECIFIC DEMETHYLASE"/>
    <property type="match status" value="1"/>
</dbReference>
<dbReference type="SUPFAM" id="SSF51197">
    <property type="entry name" value="Clavaminate synthase-like"/>
    <property type="match status" value="1"/>
</dbReference>
<dbReference type="InterPro" id="IPR003349">
    <property type="entry name" value="JmjN"/>
</dbReference>
<dbReference type="PROSITE" id="PS51183">
    <property type="entry name" value="JMJN"/>
    <property type="match status" value="1"/>
</dbReference>
<dbReference type="EMBL" id="KV454434">
    <property type="protein sequence ID" value="ODQ78801.1"/>
    <property type="molecule type" value="Genomic_DNA"/>
</dbReference>
<dbReference type="GO" id="GO:0010468">
    <property type="term" value="P:regulation of gene expression"/>
    <property type="evidence" value="ECO:0007669"/>
    <property type="project" value="TreeGrafter"/>
</dbReference>
<dbReference type="GO" id="GO:0051864">
    <property type="term" value="F:histone H3K36 demethylase activity"/>
    <property type="evidence" value="ECO:0007669"/>
    <property type="project" value="TreeGrafter"/>
</dbReference>
<dbReference type="Gene3D" id="2.60.120.650">
    <property type="entry name" value="Cupin"/>
    <property type="match status" value="1"/>
</dbReference>
<dbReference type="Pfam" id="PF02373">
    <property type="entry name" value="JmjC"/>
    <property type="match status" value="1"/>
</dbReference>
<reference evidence="5" key="1">
    <citation type="submission" date="2016-05" db="EMBL/GenBank/DDBJ databases">
        <title>Comparative genomics of biotechnologically important yeasts.</title>
        <authorList>
            <consortium name="DOE Joint Genome Institute"/>
            <person name="Riley R."/>
            <person name="Haridas S."/>
            <person name="Wolfe K.H."/>
            <person name="Lopes M.R."/>
            <person name="Hittinger C.T."/>
            <person name="Goker M."/>
            <person name="Salamov A."/>
            <person name="Wisecaver J."/>
            <person name="Long T.M."/>
            <person name="Aerts A.L."/>
            <person name="Barry K."/>
            <person name="Choi C."/>
            <person name="Clum A."/>
            <person name="Coughlan A.Y."/>
            <person name="Deshpande S."/>
            <person name="Douglass A.P."/>
            <person name="Hanson S.J."/>
            <person name="Klenk H.-P."/>
            <person name="Labutti K."/>
            <person name="Lapidus A."/>
            <person name="Lindquist E."/>
            <person name="Lipzen A."/>
            <person name="Meier-Kolthoff J.P."/>
            <person name="Ohm R.A."/>
            <person name="Otillar R.P."/>
            <person name="Pangilinan J."/>
            <person name="Peng Y."/>
            <person name="Rokas A."/>
            <person name="Rosa C.A."/>
            <person name="Scheuner C."/>
            <person name="Sibirny A.A."/>
            <person name="Slot J.C."/>
            <person name="Stielow J.B."/>
            <person name="Sun H."/>
            <person name="Kurtzman C.P."/>
            <person name="Blackwell M."/>
            <person name="Grigoriev I.V."/>
            <person name="Jeffries T.W."/>
        </authorList>
    </citation>
    <scope>NUCLEOTIDE SEQUENCE [LARGE SCALE GENOMIC DNA]</scope>
    <source>
        <strain evidence="5">NRRL Y-12698</strain>
    </source>
</reference>
<dbReference type="SMART" id="SM00558">
    <property type="entry name" value="JmjC"/>
    <property type="match status" value="1"/>
</dbReference>
<feature type="domain" description="JmjN" evidence="2">
    <location>
        <begin position="24"/>
        <end position="65"/>
    </location>
</feature>
<dbReference type="OrthoDB" id="9547406at2759"/>
<dbReference type="Pfam" id="PF02375">
    <property type="entry name" value="JmjN"/>
    <property type="match status" value="1"/>
</dbReference>
<accession>A0A1E3QM93</accession>
<organism evidence="4 5">
    <name type="scientific">Babjeviella inositovora NRRL Y-12698</name>
    <dbReference type="NCBI Taxonomy" id="984486"/>
    <lineage>
        <taxon>Eukaryota</taxon>
        <taxon>Fungi</taxon>
        <taxon>Dikarya</taxon>
        <taxon>Ascomycota</taxon>
        <taxon>Saccharomycotina</taxon>
        <taxon>Pichiomycetes</taxon>
        <taxon>Serinales incertae sedis</taxon>
        <taxon>Babjeviella</taxon>
    </lineage>
</organism>
<feature type="region of interest" description="Disordered" evidence="1">
    <location>
        <begin position="117"/>
        <end position="137"/>
    </location>
</feature>